<feature type="domain" description="Transcriptional coactivator p15 (PC4) C-terminal" evidence="9">
    <location>
        <begin position="35"/>
        <end position="82"/>
    </location>
</feature>
<keyword evidence="4" id="KW-0238">DNA-binding</keyword>
<dbReference type="InterPro" id="IPR045125">
    <property type="entry name" value="Sub1/Tcp4-like"/>
</dbReference>
<evidence type="ECO:0000256" key="1">
    <source>
        <dbReference type="ARBA" id="ARBA00004123"/>
    </source>
</evidence>
<gene>
    <name evidence="10" type="ORF">RND81_04G101500</name>
</gene>
<comment type="similarity">
    <text evidence="2">Belongs to the transcriptional coactivator PC4 family.</text>
</comment>
<dbReference type="GO" id="GO:0003713">
    <property type="term" value="F:transcription coactivator activity"/>
    <property type="evidence" value="ECO:0007669"/>
    <property type="project" value="InterPro"/>
</dbReference>
<keyword evidence="5" id="KW-0804">Transcription</keyword>
<feature type="signal peptide" evidence="8">
    <location>
        <begin position="1"/>
        <end position="23"/>
    </location>
</feature>
<evidence type="ECO:0000256" key="5">
    <source>
        <dbReference type="ARBA" id="ARBA00023163"/>
    </source>
</evidence>
<dbReference type="GO" id="GO:0060261">
    <property type="term" value="P:positive regulation of transcription initiation by RNA polymerase II"/>
    <property type="evidence" value="ECO:0007669"/>
    <property type="project" value="InterPro"/>
</dbReference>
<evidence type="ECO:0000256" key="7">
    <source>
        <dbReference type="SAM" id="MobiDB-lite"/>
    </source>
</evidence>
<keyword evidence="6" id="KW-0539">Nucleus</keyword>
<keyword evidence="11" id="KW-1185">Reference proteome</keyword>
<evidence type="ECO:0000256" key="3">
    <source>
        <dbReference type="ARBA" id="ARBA00023015"/>
    </source>
</evidence>
<dbReference type="GO" id="GO:0003677">
    <property type="term" value="F:DNA binding"/>
    <property type="evidence" value="ECO:0007669"/>
    <property type="project" value="UniProtKB-KW"/>
</dbReference>
<keyword evidence="3" id="KW-0805">Transcription regulation</keyword>
<organism evidence="10 11">
    <name type="scientific">Saponaria officinalis</name>
    <name type="common">Common soapwort</name>
    <name type="synonym">Lychnis saponaria</name>
    <dbReference type="NCBI Taxonomy" id="3572"/>
    <lineage>
        <taxon>Eukaryota</taxon>
        <taxon>Viridiplantae</taxon>
        <taxon>Streptophyta</taxon>
        <taxon>Embryophyta</taxon>
        <taxon>Tracheophyta</taxon>
        <taxon>Spermatophyta</taxon>
        <taxon>Magnoliopsida</taxon>
        <taxon>eudicotyledons</taxon>
        <taxon>Gunneridae</taxon>
        <taxon>Pentapetalae</taxon>
        <taxon>Caryophyllales</taxon>
        <taxon>Caryophyllaceae</taxon>
        <taxon>Caryophylleae</taxon>
        <taxon>Saponaria</taxon>
    </lineage>
</organism>
<reference evidence="10" key="1">
    <citation type="submission" date="2024-03" db="EMBL/GenBank/DDBJ databases">
        <title>WGS assembly of Saponaria officinalis var. Norfolk2.</title>
        <authorList>
            <person name="Jenkins J."/>
            <person name="Shu S."/>
            <person name="Grimwood J."/>
            <person name="Barry K."/>
            <person name="Goodstein D."/>
            <person name="Schmutz J."/>
            <person name="Leebens-Mack J."/>
            <person name="Osbourn A."/>
        </authorList>
    </citation>
    <scope>NUCLEOTIDE SEQUENCE [LARGE SCALE GENOMIC DNA]</scope>
    <source>
        <strain evidence="10">JIC</strain>
    </source>
</reference>
<evidence type="ECO:0000259" key="9">
    <source>
        <dbReference type="Pfam" id="PF02229"/>
    </source>
</evidence>
<evidence type="ECO:0000256" key="4">
    <source>
        <dbReference type="ARBA" id="ARBA00023125"/>
    </source>
</evidence>
<feature type="chain" id="PRO_5044013482" description="Transcriptional coactivator p15 (PC4) C-terminal domain-containing protein" evidence="8">
    <location>
        <begin position="24"/>
        <end position="124"/>
    </location>
</feature>
<dbReference type="InterPro" id="IPR003173">
    <property type="entry name" value="PC4_C"/>
</dbReference>
<comment type="caution">
    <text evidence="10">The sequence shown here is derived from an EMBL/GenBank/DDBJ whole genome shotgun (WGS) entry which is preliminary data.</text>
</comment>
<dbReference type="InterPro" id="IPR009044">
    <property type="entry name" value="ssDNA-bd_transcriptional_reg"/>
</dbReference>
<evidence type="ECO:0000256" key="6">
    <source>
        <dbReference type="ARBA" id="ARBA00023242"/>
    </source>
</evidence>
<evidence type="ECO:0000313" key="10">
    <source>
        <dbReference type="EMBL" id="KAK9733928.1"/>
    </source>
</evidence>
<dbReference type="Gene3D" id="2.30.31.10">
    <property type="entry name" value="Transcriptional Coactivator Pc4, Chain A"/>
    <property type="match status" value="1"/>
</dbReference>
<accession>A0AAW1LLI5</accession>
<protein>
    <recommendedName>
        <fullName evidence="9">Transcriptional coactivator p15 (PC4) C-terminal domain-containing protein</fullName>
    </recommendedName>
</protein>
<name>A0AAW1LLI5_SAPOF</name>
<sequence>MTSFRPPTMLILMTTLWSKNLLSLILVGSFASCHKKRDVAVRCSGGKTVVSIREFFYKDGKQVLSPKWINLSPDQWSTFRKNIPVIEEAITKIGSRLRPQVERTQTDADKSESVRHQNCFRRDT</sequence>
<dbReference type="GO" id="GO:0005634">
    <property type="term" value="C:nucleus"/>
    <property type="evidence" value="ECO:0007669"/>
    <property type="project" value="UniProtKB-SubCell"/>
</dbReference>
<dbReference type="PANTHER" id="PTHR13215">
    <property type="entry name" value="RNA POLYMERASE II TRANSCRIPTIONAL COACTIVATOR"/>
    <property type="match status" value="1"/>
</dbReference>
<evidence type="ECO:0000313" key="11">
    <source>
        <dbReference type="Proteomes" id="UP001443914"/>
    </source>
</evidence>
<comment type="subcellular location">
    <subcellularLocation>
        <location evidence="1">Nucleus</location>
    </subcellularLocation>
</comment>
<evidence type="ECO:0000256" key="2">
    <source>
        <dbReference type="ARBA" id="ARBA00009001"/>
    </source>
</evidence>
<proteinExistence type="inferred from homology"/>
<dbReference type="Pfam" id="PF02229">
    <property type="entry name" value="PC4"/>
    <property type="match status" value="1"/>
</dbReference>
<feature type="region of interest" description="Disordered" evidence="7">
    <location>
        <begin position="100"/>
        <end position="124"/>
    </location>
</feature>
<dbReference type="SUPFAM" id="SSF54447">
    <property type="entry name" value="ssDNA-binding transcriptional regulator domain"/>
    <property type="match status" value="1"/>
</dbReference>
<dbReference type="AlphaFoldDB" id="A0AAW1LLI5"/>
<dbReference type="PROSITE" id="PS51257">
    <property type="entry name" value="PROKAR_LIPOPROTEIN"/>
    <property type="match status" value="1"/>
</dbReference>
<evidence type="ECO:0000256" key="8">
    <source>
        <dbReference type="SAM" id="SignalP"/>
    </source>
</evidence>
<dbReference type="EMBL" id="JBDFQZ010000004">
    <property type="protein sequence ID" value="KAK9733928.1"/>
    <property type="molecule type" value="Genomic_DNA"/>
</dbReference>
<dbReference type="Proteomes" id="UP001443914">
    <property type="component" value="Unassembled WGS sequence"/>
</dbReference>
<keyword evidence="8" id="KW-0732">Signal</keyword>